<gene>
    <name evidence="2" type="ORF">Tco_0878746</name>
</gene>
<reference evidence="2" key="1">
    <citation type="journal article" date="2022" name="Int. J. Mol. Sci.">
        <title>Draft Genome of Tanacetum Coccineum: Genomic Comparison of Closely Related Tanacetum-Family Plants.</title>
        <authorList>
            <person name="Yamashiro T."/>
            <person name="Shiraishi A."/>
            <person name="Nakayama K."/>
            <person name="Satake H."/>
        </authorList>
    </citation>
    <scope>NUCLEOTIDE SEQUENCE</scope>
</reference>
<feature type="region of interest" description="Disordered" evidence="1">
    <location>
        <begin position="351"/>
        <end position="373"/>
    </location>
</feature>
<feature type="compositionally biased region" description="Acidic residues" evidence="1">
    <location>
        <begin position="23"/>
        <end position="34"/>
    </location>
</feature>
<evidence type="ECO:0000313" key="3">
    <source>
        <dbReference type="Proteomes" id="UP001151760"/>
    </source>
</evidence>
<reference evidence="2" key="2">
    <citation type="submission" date="2022-01" db="EMBL/GenBank/DDBJ databases">
        <authorList>
            <person name="Yamashiro T."/>
            <person name="Shiraishi A."/>
            <person name="Satake H."/>
            <person name="Nakayama K."/>
        </authorList>
    </citation>
    <scope>NUCLEOTIDE SEQUENCE</scope>
</reference>
<evidence type="ECO:0000313" key="2">
    <source>
        <dbReference type="EMBL" id="GJT20040.1"/>
    </source>
</evidence>
<feature type="region of interest" description="Disordered" evidence="1">
    <location>
        <begin position="448"/>
        <end position="485"/>
    </location>
</feature>
<sequence>MKVEESLNVTFDETPPPPKTSPLEDDELVEEEAIEDSKTKPIGNDLEDNQIVNIKESKTHPLENVIEANRTFTSTTKAEYVSARKACQQALWMKQALIDYGVRLDGIPIMCDNKRAIELRKDNGENIRRPLKRDHFSDETSQMFVTAETEGAVQQGPCQSDFKSSDYFKKDLLMQAQEVEHTRMKNSRCFLGRGTVTNVDDEMFTSSILEQNIADRVELEKVKQHYKELYDSIKIMRAHTSEKTSTMLNEIESLKAQLQSKEPCFTSDYVKPKVLDPGIYTLKERSWQDQFEQTISIDEIVKVFSDDACFQSFQHGRGYRIYNKRTRLINGNNHVHLRFDASSMAPVRVSSSPEASHRDTLVNSKQGRCPTDKEAGNVFQTITSLSTTIAQDAPSSSDSSSTLIINLPIQHQEIAEETSSRNTPINHLSHPSHNLVYMEIQNGLTGHTKETRSTAISTTEADTSPCPGSCAQILLDGDPSSKPQI</sequence>
<protein>
    <recommendedName>
        <fullName evidence="4">Retrovirus-related Pol polyprotein from transposon TNT 1-94</fullName>
    </recommendedName>
</protein>
<evidence type="ECO:0000256" key="1">
    <source>
        <dbReference type="SAM" id="MobiDB-lite"/>
    </source>
</evidence>
<feature type="region of interest" description="Disordered" evidence="1">
    <location>
        <begin position="1"/>
        <end position="46"/>
    </location>
</feature>
<evidence type="ECO:0008006" key="4">
    <source>
        <dbReference type="Google" id="ProtNLM"/>
    </source>
</evidence>
<dbReference type="EMBL" id="BQNB010013768">
    <property type="protein sequence ID" value="GJT20040.1"/>
    <property type="molecule type" value="Genomic_DNA"/>
</dbReference>
<accession>A0ABQ5BYQ8</accession>
<feature type="compositionally biased region" description="Polar residues" evidence="1">
    <location>
        <begin position="453"/>
        <end position="462"/>
    </location>
</feature>
<keyword evidence="3" id="KW-1185">Reference proteome</keyword>
<comment type="caution">
    <text evidence="2">The sequence shown here is derived from an EMBL/GenBank/DDBJ whole genome shotgun (WGS) entry which is preliminary data.</text>
</comment>
<proteinExistence type="predicted"/>
<dbReference type="Proteomes" id="UP001151760">
    <property type="component" value="Unassembled WGS sequence"/>
</dbReference>
<name>A0ABQ5BYQ8_9ASTR</name>
<organism evidence="2 3">
    <name type="scientific">Tanacetum coccineum</name>
    <dbReference type="NCBI Taxonomy" id="301880"/>
    <lineage>
        <taxon>Eukaryota</taxon>
        <taxon>Viridiplantae</taxon>
        <taxon>Streptophyta</taxon>
        <taxon>Embryophyta</taxon>
        <taxon>Tracheophyta</taxon>
        <taxon>Spermatophyta</taxon>
        <taxon>Magnoliopsida</taxon>
        <taxon>eudicotyledons</taxon>
        <taxon>Gunneridae</taxon>
        <taxon>Pentapetalae</taxon>
        <taxon>asterids</taxon>
        <taxon>campanulids</taxon>
        <taxon>Asterales</taxon>
        <taxon>Asteraceae</taxon>
        <taxon>Asteroideae</taxon>
        <taxon>Anthemideae</taxon>
        <taxon>Anthemidinae</taxon>
        <taxon>Tanacetum</taxon>
    </lineage>
</organism>